<dbReference type="InterPro" id="IPR019557">
    <property type="entry name" value="AminoTfrase-like_pln_mobile"/>
</dbReference>
<dbReference type="PANTHER" id="PTHR46033">
    <property type="entry name" value="PROTEIN MAIN-LIKE 2"/>
    <property type="match status" value="1"/>
</dbReference>
<feature type="domain" description="Aminotransferase-like plant mobile" evidence="1">
    <location>
        <begin position="82"/>
        <end position="168"/>
    </location>
</feature>
<dbReference type="InterPro" id="IPR044824">
    <property type="entry name" value="MAIN-like"/>
</dbReference>
<comment type="caution">
    <text evidence="2">The sequence shown here is derived from an EMBL/GenBank/DDBJ whole genome shotgun (WGS) entry which is preliminary data.</text>
</comment>
<gene>
    <name evidence="2" type="ORF">PVAP13_3KG402304</name>
</gene>
<reference evidence="2 3" key="1">
    <citation type="submission" date="2020-05" db="EMBL/GenBank/DDBJ databases">
        <title>WGS assembly of Panicum virgatum.</title>
        <authorList>
            <person name="Lovell J.T."/>
            <person name="Jenkins J."/>
            <person name="Shu S."/>
            <person name="Juenger T.E."/>
            <person name="Schmutz J."/>
        </authorList>
    </citation>
    <scope>NUCLEOTIDE SEQUENCE [LARGE SCALE GENOMIC DNA]</scope>
    <source>
        <strain evidence="3">cv. AP13</strain>
    </source>
</reference>
<evidence type="ECO:0000259" key="1">
    <source>
        <dbReference type="Pfam" id="PF10536"/>
    </source>
</evidence>
<accession>A0A8T0V6Q9</accession>
<evidence type="ECO:0000313" key="3">
    <source>
        <dbReference type="Proteomes" id="UP000823388"/>
    </source>
</evidence>
<dbReference type="PANTHER" id="PTHR46033:SF29">
    <property type="entry name" value="OS09G0391400 PROTEIN"/>
    <property type="match status" value="1"/>
</dbReference>
<proteinExistence type="predicted"/>
<name>A0A8T0V6Q9_PANVG</name>
<dbReference type="Pfam" id="PF10536">
    <property type="entry name" value="PMD"/>
    <property type="match status" value="1"/>
</dbReference>
<keyword evidence="3" id="KW-1185">Reference proteome</keyword>
<dbReference type="GO" id="GO:0010073">
    <property type="term" value="P:meristem maintenance"/>
    <property type="evidence" value="ECO:0007669"/>
    <property type="project" value="InterPro"/>
</dbReference>
<dbReference type="EMBL" id="CM029041">
    <property type="protein sequence ID" value="KAG2629054.1"/>
    <property type="molecule type" value="Genomic_DNA"/>
</dbReference>
<sequence>MAFRPATKIKNRIAWGLQLNSSKKDKEKTAASMDRIKRRESTYCGSCQQAEPGSCRWLRDQFCHPCPFGSVLWCSIFPHWPRWATSIERLTYPAFVTAFDQLTADRVQWNPYTAALTVAHAPRGLTMLCYRDQQYWFMKKLLVSDIFVEPYYVHRVMQQLGLRQEFPLPRE</sequence>
<evidence type="ECO:0000313" key="2">
    <source>
        <dbReference type="EMBL" id="KAG2629054.1"/>
    </source>
</evidence>
<organism evidence="2 3">
    <name type="scientific">Panicum virgatum</name>
    <name type="common">Blackwell switchgrass</name>
    <dbReference type="NCBI Taxonomy" id="38727"/>
    <lineage>
        <taxon>Eukaryota</taxon>
        <taxon>Viridiplantae</taxon>
        <taxon>Streptophyta</taxon>
        <taxon>Embryophyta</taxon>
        <taxon>Tracheophyta</taxon>
        <taxon>Spermatophyta</taxon>
        <taxon>Magnoliopsida</taxon>
        <taxon>Liliopsida</taxon>
        <taxon>Poales</taxon>
        <taxon>Poaceae</taxon>
        <taxon>PACMAD clade</taxon>
        <taxon>Panicoideae</taxon>
        <taxon>Panicodae</taxon>
        <taxon>Paniceae</taxon>
        <taxon>Panicinae</taxon>
        <taxon>Panicum</taxon>
        <taxon>Panicum sect. Hiantes</taxon>
    </lineage>
</organism>
<protein>
    <recommendedName>
        <fullName evidence="1">Aminotransferase-like plant mobile domain-containing protein</fullName>
    </recommendedName>
</protein>
<dbReference type="AlphaFoldDB" id="A0A8T0V6Q9"/>
<dbReference type="Proteomes" id="UP000823388">
    <property type="component" value="Chromosome 3K"/>
</dbReference>